<dbReference type="InterPro" id="IPR007165">
    <property type="entry name" value="Phage_holin_4_2"/>
</dbReference>
<keyword evidence="3" id="KW-1185">Reference proteome</keyword>
<name>A0ABV9GPL6_9BACL</name>
<protein>
    <submittedName>
        <fullName evidence="2">Phage holin family protein</fullName>
    </submittedName>
</protein>
<feature type="transmembrane region" description="Helical" evidence="1">
    <location>
        <begin position="7"/>
        <end position="25"/>
    </location>
</feature>
<dbReference type="Proteomes" id="UP001596022">
    <property type="component" value="Unassembled WGS sequence"/>
</dbReference>
<evidence type="ECO:0000313" key="2">
    <source>
        <dbReference type="EMBL" id="MFC4618580.1"/>
    </source>
</evidence>
<dbReference type="EMBL" id="JBHSFW010000002">
    <property type="protein sequence ID" value="MFC4618580.1"/>
    <property type="molecule type" value="Genomic_DNA"/>
</dbReference>
<evidence type="ECO:0000313" key="3">
    <source>
        <dbReference type="Proteomes" id="UP001596022"/>
    </source>
</evidence>
<keyword evidence="1" id="KW-0812">Transmembrane</keyword>
<feature type="transmembrane region" description="Helical" evidence="1">
    <location>
        <begin position="31"/>
        <end position="50"/>
    </location>
</feature>
<feature type="transmembrane region" description="Helical" evidence="1">
    <location>
        <begin position="57"/>
        <end position="85"/>
    </location>
</feature>
<reference evidence="3" key="1">
    <citation type="journal article" date="2019" name="Int. J. Syst. Evol. Microbiol.">
        <title>The Global Catalogue of Microorganisms (GCM) 10K type strain sequencing project: providing services to taxonomists for standard genome sequencing and annotation.</title>
        <authorList>
            <consortium name="The Broad Institute Genomics Platform"/>
            <consortium name="The Broad Institute Genome Sequencing Center for Infectious Disease"/>
            <person name="Wu L."/>
            <person name="Ma J."/>
        </authorList>
    </citation>
    <scope>NUCLEOTIDE SEQUENCE [LARGE SCALE GENOMIC DNA]</scope>
    <source>
        <strain evidence="3">CGMCC 1.16306</strain>
    </source>
</reference>
<keyword evidence="1" id="KW-0472">Membrane</keyword>
<comment type="caution">
    <text evidence="2">The sequence shown here is derived from an EMBL/GenBank/DDBJ whole genome shotgun (WGS) entry which is preliminary data.</text>
</comment>
<dbReference type="Pfam" id="PF04020">
    <property type="entry name" value="Phage_holin_4_2"/>
    <property type="match status" value="1"/>
</dbReference>
<accession>A0ABV9GPL6</accession>
<dbReference type="PANTHER" id="PTHR37309">
    <property type="entry name" value="SLR0284 PROTEIN"/>
    <property type="match status" value="1"/>
</dbReference>
<evidence type="ECO:0000256" key="1">
    <source>
        <dbReference type="SAM" id="Phobius"/>
    </source>
</evidence>
<dbReference type="RefSeq" id="WP_376845625.1">
    <property type="nucleotide sequence ID" value="NZ_JBHSFW010000002.1"/>
</dbReference>
<feature type="transmembrane region" description="Helical" evidence="1">
    <location>
        <begin position="97"/>
        <end position="116"/>
    </location>
</feature>
<keyword evidence="1" id="KW-1133">Transmembrane helix</keyword>
<sequence length="124" mass="13782">MNLLKNWLIHIIVNTVVLMTVAGYIKTIYINGFWAALEAGFILSILNVVIRPILIILTLPVTVLTMGLFLFIINALTLSLTAWLMGNNFQIEGFGSALLASIVISILSLLIQTFIVRPLNRSKR</sequence>
<gene>
    <name evidence="2" type="ORF">ACFO4N_07500</name>
</gene>
<organism evidence="2 3">
    <name type="scientific">Camelliibacillus cellulosilyticus</name>
    <dbReference type="NCBI Taxonomy" id="2174486"/>
    <lineage>
        <taxon>Bacteria</taxon>
        <taxon>Bacillati</taxon>
        <taxon>Bacillota</taxon>
        <taxon>Bacilli</taxon>
        <taxon>Bacillales</taxon>
        <taxon>Sporolactobacillaceae</taxon>
        <taxon>Camelliibacillus</taxon>
    </lineage>
</organism>
<proteinExistence type="predicted"/>
<dbReference type="PANTHER" id="PTHR37309:SF1">
    <property type="entry name" value="SLR0284 PROTEIN"/>
    <property type="match status" value="1"/>
</dbReference>